<reference evidence="1" key="1">
    <citation type="submission" date="2022-08" db="EMBL/GenBank/DDBJ databases">
        <title>Genome sequencing of akame (Lates japonicus).</title>
        <authorList>
            <person name="Hashiguchi Y."/>
            <person name="Takahashi H."/>
        </authorList>
    </citation>
    <scope>NUCLEOTIDE SEQUENCE</scope>
    <source>
        <strain evidence="1">Kochi</strain>
    </source>
</reference>
<name>A0AAD3NIK0_LATJO</name>
<dbReference type="EMBL" id="BRZM01001666">
    <property type="protein sequence ID" value="GLD73571.1"/>
    <property type="molecule type" value="Genomic_DNA"/>
</dbReference>
<evidence type="ECO:0000313" key="2">
    <source>
        <dbReference type="Proteomes" id="UP001279410"/>
    </source>
</evidence>
<gene>
    <name evidence="1" type="ORF">AKAME5_002489600</name>
</gene>
<keyword evidence="2" id="KW-1185">Reference proteome</keyword>
<comment type="caution">
    <text evidence="1">The sequence shown here is derived from an EMBL/GenBank/DDBJ whole genome shotgun (WGS) entry which is preliminary data.</text>
</comment>
<dbReference type="Proteomes" id="UP001279410">
    <property type="component" value="Unassembled WGS sequence"/>
</dbReference>
<evidence type="ECO:0000313" key="1">
    <source>
        <dbReference type="EMBL" id="GLD73571.1"/>
    </source>
</evidence>
<feature type="non-terminal residue" evidence="1">
    <location>
        <position position="1"/>
    </location>
</feature>
<protein>
    <submittedName>
        <fullName evidence="1">Angiopoietin-1</fullName>
    </submittedName>
</protein>
<organism evidence="1 2">
    <name type="scientific">Lates japonicus</name>
    <name type="common">Japanese lates</name>
    <dbReference type="NCBI Taxonomy" id="270547"/>
    <lineage>
        <taxon>Eukaryota</taxon>
        <taxon>Metazoa</taxon>
        <taxon>Chordata</taxon>
        <taxon>Craniata</taxon>
        <taxon>Vertebrata</taxon>
        <taxon>Euteleostomi</taxon>
        <taxon>Actinopterygii</taxon>
        <taxon>Neopterygii</taxon>
        <taxon>Teleostei</taxon>
        <taxon>Neoteleostei</taxon>
        <taxon>Acanthomorphata</taxon>
        <taxon>Carangaria</taxon>
        <taxon>Carangaria incertae sedis</taxon>
        <taxon>Centropomidae</taxon>
        <taxon>Lates</taxon>
    </lineage>
</organism>
<proteinExistence type="predicted"/>
<sequence>LRTSFKDQRRDITNIPSHIAQPDSHHAGDRTNLLTHTAEQTRNPNVVEAKVLNHTPLWIEIQLLENSVHQQAGERVAVADLRLADYLDKNRKIIISTAVSTLRGRDLINGV</sequence>
<accession>A0AAD3NIK0</accession>
<dbReference type="AlphaFoldDB" id="A0AAD3NIK0"/>